<keyword evidence="7" id="KW-0812">Transmembrane</keyword>
<comment type="subcellular location">
    <subcellularLocation>
        <location evidence="2">Mitochondrion inner membrane</location>
        <topology evidence="2">Single-pass membrane protein</topology>
    </subcellularLocation>
</comment>
<evidence type="ECO:0000256" key="7">
    <source>
        <dbReference type="ARBA" id="ARBA00022692"/>
    </source>
</evidence>
<keyword evidence="6" id="KW-0679">Respiratory chain</keyword>
<dbReference type="PANTHER" id="PTHR40637:SF1">
    <property type="entry name" value="ESSS SUBUNIT OF NADH:UBIQUINONE OXIDOREDUCTASE (COMPLEX I) PROTEIN"/>
    <property type="match status" value="1"/>
</dbReference>
<keyword evidence="10" id="KW-0249">Electron transport</keyword>
<evidence type="ECO:0000256" key="12">
    <source>
        <dbReference type="ARBA" id="ARBA00023128"/>
    </source>
</evidence>
<evidence type="ECO:0000256" key="14">
    <source>
        <dbReference type="ARBA" id="ARBA00030753"/>
    </source>
</evidence>
<evidence type="ECO:0000313" key="19">
    <source>
        <dbReference type="Proteomes" id="UP000824596"/>
    </source>
</evidence>
<dbReference type="Pfam" id="PF10183">
    <property type="entry name" value="ESSS"/>
    <property type="match status" value="1"/>
</dbReference>
<protein>
    <recommendedName>
        <fullName evidence="4">NADH dehydrogenase [ubiquinone] 1 beta subcomplex subunit 11, mitochondrial</fullName>
    </recommendedName>
    <alternativeName>
        <fullName evidence="15">Complex I-ESSS</fullName>
    </alternativeName>
    <alternativeName>
        <fullName evidence="14">NADH-ubiquinone oxidoreductase ESSS subunit</fullName>
    </alternativeName>
</protein>
<evidence type="ECO:0000256" key="8">
    <source>
        <dbReference type="ARBA" id="ARBA00022792"/>
    </source>
</evidence>
<evidence type="ECO:0000313" key="18">
    <source>
        <dbReference type="EMBL" id="KAH0958699.1"/>
    </source>
</evidence>
<evidence type="ECO:0000256" key="13">
    <source>
        <dbReference type="ARBA" id="ARBA00023136"/>
    </source>
</evidence>
<keyword evidence="12" id="KW-0496">Mitochondrion</keyword>
<dbReference type="GeneID" id="68359515"/>
<keyword evidence="9" id="KW-0809">Transit peptide</keyword>
<dbReference type="AlphaFoldDB" id="A0A9P8SE82"/>
<evidence type="ECO:0000256" key="11">
    <source>
        <dbReference type="ARBA" id="ARBA00022989"/>
    </source>
</evidence>
<keyword evidence="5" id="KW-0813">Transport</keyword>
<name>A0A9P8SE82_9HYPO</name>
<evidence type="ECO:0000256" key="4">
    <source>
        <dbReference type="ARBA" id="ARBA00018632"/>
    </source>
</evidence>
<comment type="caution">
    <text evidence="18">The sequence shown here is derived from an EMBL/GenBank/DDBJ whole genome shotgun (WGS) entry which is preliminary data.</text>
</comment>
<accession>A0A9P8SE82</accession>
<organism evidence="18 19">
    <name type="scientific">Hirsutella rhossiliensis</name>
    <dbReference type="NCBI Taxonomy" id="111463"/>
    <lineage>
        <taxon>Eukaryota</taxon>
        <taxon>Fungi</taxon>
        <taxon>Dikarya</taxon>
        <taxon>Ascomycota</taxon>
        <taxon>Pezizomycotina</taxon>
        <taxon>Sordariomycetes</taxon>
        <taxon>Hypocreomycetidae</taxon>
        <taxon>Hypocreales</taxon>
        <taxon>Ophiocordycipitaceae</taxon>
        <taxon>Hirsutella</taxon>
    </lineage>
</organism>
<proteinExistence type="inferred from homology"/>
<evidence type="ECO:0000256" key="10">
    <source>
        <dbReference type="ARBA" id="ARBA00022982"/>
    </source>
</evidence>
<dbReference type="PANTHER" id="PTHR40637">
    <property type="entry name" value="ESSS SUBUNIT OF NADH:UBIQUINONE OXIDOREDUCTASE (COMPLEX I) PROTEIN"/>
    <property type="match status" value="1"/>
</dbReference>
<dbReference type="Proteomes" id="UP000824596">
    <property type="component" value="Unassembled WGS sequence"/>
</dbReference>
<keyword evidence="19" id="KW-1185">Reference proteome</keyword>
<evidence type="ECO:0000256" key="3">
    <source>
        <dbReference type="ARBA" id="ARBA00008915"/>
    </source>
</evidence>
<evidence type="ECO:0000256" key="16">
    <source>
        <dbReference type="ARBA" id="ARBA00046528"/>
    </source>
</evidence>
<evidence type="ECO:0000256" key="1">
    <source>
        <dbReference type="ARBA" id="ARBA00003195"/>
    </source>
</evidence>
<feature type="region of interest" description="Disordered" evidence="17">
    <location>
        <begin position="27"/>
        <end position="64"/>
    </location>
</feature>
<dbReference type="EMBL" id="JAIZPD010000015">
    <property type="protein sequence ID" value="KAH0958699.1"/>
    <property type="molecule type" value="Genomic_DNA"/>
</dbReference>
<dbReference type="RefSeq" id="XP_044716212.1">
    <property type="nucleotide sequence ID" value="XM_044868857.1"/>
</dbReference>
<evidence type="ECO:0000256" key="5">
    <source>
        <dbReference type="ARBA" id="ARBA00022448"/>
    </source>
</evidence>
<evidence type="ECO:0000256" key="2">
    <source>
        <dbReference type="ARBA" id="ARBA00004434"/>
    </source>
</evidence>
<gene>
    <name evidence="18" type="ORF">HRG_10386</name>
</gene>
<keyword evidence="8" id="KW-0999">Mitochondrion inner membrane</keyword>
<evidence type="ECO:0000256" key="15">
    <source>
        <dbReference type="ARBA" id="ARBA00031387"/>
    </source>
</evidence>
<evidence type="ECO:0000256" key="9">
    <source>
        <dbReference type="ARBA" id="ARBA00022946"/>
    </source>
</evidence>
<dbReference type="OrthoDB" id="2147978at2759"/>
<sequence>MALFPRPVAPLRAMRCARQSSVALRSSFSMSSTRQGGGHSNESQFDPPTGWLWGVKPGEKPEPEGWEWPMALFFATIVATGIAFAFKPDTTVSTWALEEARRRLEAEGILPDPSPNQPQDKKE</sequence>
<feature type="compositionally biased region" description="Polar residues" evidence="17">
    <location>
        <begin position="27"/>
        <end position="46"/>
    </location>
</feature>
<comment type="similarity">
    <text evidence="3">Belongs to the complex I NDUFB11 subunit family.</text>
</comment>
<comment type="function">
    <text evidence="1">Accessory subunit of the mitochondrial membrane respiratory chain NADH dehydrogenase (Complex I), that is believed not to be involved in catalysis. Complex I functions in the transfer of electrons from NADH to the respiratory chain. The immediate electron acceptor for the enzyme is believed to be ubiquinone.</text>
</comment>
<keyword evidence="13" id="KW-0472">Membrane</keyword>
<evidence type="ECO:0000256" key="17">
    <source>
        <dbReference type="SAM" id="MobiDB-lite"/>
    </source>
</evidence>
<comment type="subunit">
    <text evidence="16">Complex I is composed of 45 different subunits. Interacts with BCAP31.</text>
</comment>
<keyword evidence="11" id="KW-1133">Transmembrane helix</keyword>
<dbReference type="GO" id="GO:0005743">
    <property type="term" value="C:mitochondrial inner membrane"/>
    <property type="evidence" value="ECO:0007669"/>
    <property type="project" value="UniProtKB-SubCell"/>
</dbReference>
<reference evidence="18" key="1">
    <citation type="submission" date="2021-09" db="EMBL/GenBank/DDBJ databases">
        <title>A high-quality genome of the endoparasitic fungus Hirsutella rhossiliensis with a comparison of Hirsutella genomes reveals transposable elements contributing to genome size variation.</title>
        <authorList>
            <person name="Lin R."/>
            <person name="Jiao Y."/>
            <person name="Sun X."/>
            <person name="Ling J."/>
            <person name="Xie B."/>
            <person name="Cheng X."/>
        </authorList>
    </citation>
    <scope>NUCLEOTIDE SEQUENCE</scope>
    <source>
        <strain evidence="18">HR02</strain>
    </source>
</reference>
<dbReference type="InterPro" id="IPR019329">
    <property type="entry name" value="NADH_UbQ_OxRdtase_ESSS_su"/>
</dbReference>
<evidence type="ECO:0000256" key="6">
    <source>
        <dbReference type="ARBA" id="ARBA00022660"/>
    </source>
</evidence>